<dbReference type="Pfam" id="PF00486">
    <property type="entry name" value="Trans_reg_C"/>
    <property type="match status" value="1"/>
</dbReference>
<dbReference type="Gene3D" id="1.10.10.10">
    <property type="entry name" value="Winged helix-like DNA-binding domain superfamily/Winged helix DNA-binding domain"/>
    <property type="match status" value="1"/>
</dbReference>
<keyword evidence="5 8" id="KW-0238">DNA-binding</keyword>
<dbReference type="EMBL" id="JACHGH010000009">
    <property type="protein sequence ID" value="MBB6454469.1"/>
    <property type="molecule type" value="Genomic_DNA"/>
</dbReference>
<feature type="domain" description="Response regulatory" evidence="9">
    <location>
        <begin position="4"/>
        <end position="117"/>
    </location>
</feature>
<dbReference type="CDD" id="cd17574">
    <property type="entry name" value="REC_OmpR"/>
    <property type="match status" value="1"/>
</dbReference>
<evidence type="ECO:0000256" key="3">
    <source>
        <dbReference type="ARBA" id="ARBA00023012"/>
    </source>
</evidence>
<evidence type="ECO:0000259" key="9">
    <source>
        <dbReference type="PROSITE" id="PS50110"/>
    </source>
</evidence>
<dbReference type="InterPro" id="IPR001789">
    <property type="entry name" value="Sig_transdc_resp-reg_receiver"/>
</dbReference>
<keyword evidence="2 7" id="KW-0597">Phosphoprotein</keyword>
<evidence type="ECO:0000313" key="11">
    <source>
        <dbReference type="EMBL" id="MBB6454469.1"/>
    </source>
</evidence>
<dbReference type="Pfam" id="PF00072">
    <property type="entry name" value="Response_reg"/>
    <property type="match status" value="1"/>
</dbReference>
<feature type="domain" description="OmpR/PhoB-type" evidence="10">
    <location>
        <begin position="138"/>
        <end position="237"/>
    </location>
</feature>
<dbReference type="AlphaFoldDB" id="A0A841Q7D0"/>
<evidence type="ECO:0000259" key="10">
    <source>
        <dbReference type="PROSITE" id="PS51755"/>
    </source>
</evidence>
<evidence type="ECO:0000256" key="4">
    <source>
        <dbReference type="ARBA" id="ARBA00023015"/>
    </source>
</evidence>
<dbReference type="SUPFAM" id="SSF46894">
    <property type="entry name" value="C-terminal effector domain of the bipartite response regulators"/>
    <property type="match status" value="1"/>
</dbReference>
<comment type="caution">
    <text evidence="11">The sequence shown here is derived from an EMBL/GenBank/DDBJ whole genome shotgun (WGS) entry which is preliminary data.</text>
</comment>
<dbReference type="GO" id="GO:0005829">
    <property type="term" value="C:cytosol"/>
    <property type="evidence" value="ECO:0007669"/>
    <property type="project" value="TreeGrafter"/>
</dbReference>
<comment type="subcellular location">
    <subcellularLocation>
        <location evidence="1">Cytoplasm</location>
    </subcellularLocation>
</comment>
<dbReference type="CDD" id="cd00383">
    <property type="entry name" value="trans_reg_C"/>
    <property type="match status" value="1"/>
</dbReference>
<dbReference type="GO" id="GO:0032993">
    <property type="term" value="C:protein-DNA complex"/>
    <property type="evidence" value="ECO:0007669"/>
    <property type="project" value="TreeGrafter"/>
</dbReference>
<evidence type="ECO:0000256" key="5">
    <source>
        <dbReference type="ARBA" id="ARBA00023125"/>
    </source>
</evidence>
<organism evidence="11 12">
    <name type="scientific">Salirhabdus euzebyi</name>
    <dbReference type="NCBI Taxonomy" id="394506"/>
    <lineage>
        <taxon>Bacteria</taxon>
        <taxon>Bacillati</taxon>
        <taxon>Bacillota</taxon>
        <taxon>Bacilli</taxon>
        <taxon>Bacillales</taxon>
        <taxon>Bacillaceae</taxon>
        <taxon>Salirhabdus</taxon>
    </lineage>
</organism>
<keyword evidence="3" id="KW-0902">Two-component regulatory system</keyword>
<evidence type="ECO:0000256" key="1">
    <source>
        <dbReference type="ARBA" id="ARBA00004496"/>
    </source>
</evidence>
<dbReference type="InterPro" id="IPR011006">
    <property type="entry name" value="CheY-like_superfamily"/>
</dbReference>
<proteinExistence type="predicted"/>
<evidence type="ECO:0000313" key="12">
    <source>
        <dbReference type="Proteomes" id="UP000581688"/>
    </source>
</evidence>
<reference evidence="11 12" key="1">
    <citation type="submission" date="2020-08" db="EMBL/GenBank/DDBJ databases">
        <title>Genomic Encyclopedia of Type Strains, Phase IV (KMG-IV): sequencing the most valuable type-strain genomes for metagenomic binning, comparative biology and taxonomic classification.</title>
        <authorList>
            <person name="Goeker M."/>
        </authorList>
    </citation>
    <scope>NUCLEOTIDE SEQUENCE [LARGE SCALE GENOMIC DNA]</scope>
    <source>
        <strain evidence="11 12">DSM 19612</strain>
    </source>
</reference>
<gene>
    <name evidence="11" type="ORF">HNQ94_002951</name>
</gene>
<keyword evidence="12" id="KW-1185">Reference proteome</keyword>
<dbReference type="SUPFAM" id="SSF52172">
    <property type="entry name" value="CheY-like"/>
    <property type="match status" value="1"/>
</dbReference>
<feature type="modified residue" description="4-aspartylphosphate" evidence="7">
    <location>
        <position position="53"/>
    </location>
</feature>
<keyword evidence="6" id="KW-0804">Transcription</keyword>
<name>A0A841Q7D0_9BACI</name>
<dbReference type="GO" id="GO:0000156">
    <property type="term" value="F:phosphorelay response regulator activity"/>
    <property type="evidence" value="ECO:0007669"/>
    <property type="project" value="TreeGrafter"/>
</dbReference>
<dbReference type="RefSeq" id="WP_174497048.1">
    <property type="nucleotide sequence ID" value="NZ_CADDWK010000011.1"/>
</dbReference>
<dbReference type="InterPro" id="IPR001867">
    <property type="entry name" value="OmpR/PhoB-type_DNA-bd"/>
</dbReference>
<sequence>MSLTILIVEDDYDIQHFLSTALSSYGFHPIIVSHGMGALHAFELNQPDLILLDVQLPDLNGFDVCESIRKVSNVPIIFVSCLDDGSDIIRGLELGGDDYVTKPFDLQQLIARIKSNLRRAPVFNRQNDTTSQPMNLDTESLKIGPLHLNFYLQRVTFNNQNIDLSNKEFLILSILAQHPDKIFSAHELYTLIWGTDSLGETRTLKVHISNLRKKLELHTGVSTYIQTVRGLGYQFCIK</sequence>
<accession>A0A841Q7D0</accession>
<dbReference type="InterPro" id="IPR039420">
    <property type="entry name" value="WalR-like"/>
</dbReference>
<evidence type="ECO:0000256" key="6">
    <source>
        <dbReference type="ARBA" id="ARBA00023163"/>
    </source>
</evidence>
<evidence type="ECO:0000256" key="2">
    <source>
        <dbReference type="ARBA" id="ARBA00022553"/>
    </source>
</evidence>
<dbReference type="Gene3D" id="3.40.50.2300">
    <property type="match status" value="1"/>
</dbReference>
<keyword evidence="4" id="KW-0805">Transcription regulation</keyword>
<dbReference type="PANTHER" id="PTHR48111:SF21">
    <property type="entry name" value="DNA-BINDING DUAL MASTER TRANSCRIPTIONAL REGULATOR RPAA"/>
    <property type="match status" value="1"/>
</dbReference>
<dbReference type="PROSITE" id="PS51755">
    <property type="entry name" value="OMPR_PHOB"/>
    <property type="match status" value="1"/>
</dbReference>
<dbReference type="PROSITE" id="PS50110">
    <property type="entry name" value="RESPONSE_REGULATORY"/>
    <property type="match status" value="1"/>
</dbReference>
<protein>
    <submittedName>
        <fullName evidence="11">DNA-binding response OmpR family regulator</fullName>
    </submittedName>
</protein>
<dbReference type="GO" id="GO:0000976">
    <property type="term" value="F:transcription cis-regulatory region binding"/>
    <property type="evidence" value="ECO:0007669"/>
    <property type="project" value="TreeGrafter"/>
</dbReference>
<dbReference type="SMART" id="SM00448">
    <property type="entry name" value="REC"/>
    <property type="match status" value="1"/>
</dbReference>
<feature type="DNA-binding region" description="OmpR/PhoB-type" evidence="8">
    <location>
        <begin position="138"/>
        <end position="237"/>
    </location>
</feature>
<evidence type="ECO:0000256" key="7">
    <source>
        <dbReference type="PROSITE-ProRule" id="PRU00169"/>
    </source>
</evidence>
<dbReference type="GO" id="GO:0006355">
    <property type="term" value="P:regulation of DNA-templated transcription"/>
    <property type="evidence" value="ECO:0007669"/>
    <property type="project" value="InterPro"/>
</dbReference>
<dbReference type="Proteomes" id="UP000581688">
    <property type="component" value="Unassembled WGS sequence"/>
</dbReference>
<dbReference type="PANTHER" id="PTHR48111">
    <property type="entry name" value="REGULATOR OF RPOS"/>
    <property type="match status" value="1"/>
</dbReference>
<evidence type="ECO:0000256" key="8">
    <source>
        <dbReference type="PROSITE-ProRule" id="PRU01091"/>
    </source>
</evidence>
<dbReference type="InterPro" id="IPR016032">
    <property type="entry name" value="Sig_transdc_resp-reg_C-effctor"/>
</dbReference>
<dbReference type="InterPro" id="IPR036388">
    <property type="entry name" value="WH-like_DNA-bd_sf"/>
</dbReference>
<dbReference type="Gene3D" id="6.10.250.690">
    <property type="match status" value="1"/>
</dbReference>
<dbReference type="SMART" id="SM00862">
    <property type="entry name" value="Trans_reg_C"/>
    <property type="match status" value="1"/>
</dbReference>